<feature type="domain" description="D-isomer specific 2-hydroxyacid dehydrogenase NAD-binding" evidence="6">
    <location>
        <begin position="127"/>
        <end position="299"/>
    </location>
</feature>
<dbReference type="Proteomes" id="UP001144397">
    <property type="component" value="Unassembled WGS sequence"/>
</dbReference>
<dbReference type="RefSeq" id="WP_281805481.1">
    <property type="nucleotide sequence ID" value="NZ_BSDO01000001.1"/>
</dbReference>
<protein>
    <submittedName>
        <fullName evidence="7">2-hydroxyacid dehydrogenase</fullName>
    </submittedName>
    <submittedName>
        <fullName evidence="8">Phosphoglycerate dehydrogenase-like enzyme</fullName>
    </submittedName>
</protein>
<dbReference type="PANTHER" id="PTHR42789:SF1">
    <property type="entry name" value="D-ISOMER SPECIFIC 2-HYDROXYACID DEHYDROGENASE FAMILY PROTEIN (AFU_ORTHOLOGUE AFUA_6G10090)"/>
    <property type="match status" value="1"/>
</dbReference>
<dbReference type="GeneID" id="95761538"/>
<evidence type="ECO:0000256" key="1">
    <source>
        <dbReference type="ARBA" id="ARBA00005854"/>
    </source>
</evidence>
<accession>A0A9W6CIL4</accession>
<organism evidence="7 9">
    <name type="scientific">Xanthobacter flavus</name>
    <dbReference type="NCBI Taxonomy" id="281"/>
    <lineage>
        <taxon>Bacteria</taxon>
        <taxon>Pseudomonadati</taxon>
        <taxon>Pseudomonadota</taxon>
        <taxon>Alphaproteobacteria</taxon>
        <taxon>Hyphomicrobiales</taxon>
        <taxon>Xanthobacteraceae</taxon>
        <taxon>Xanthobacter</taxon>
    </lineage>
</organism>
<proteinExistence type="inferred from homology"/>
<evidence type="ECO:0000256" key="2">
    <source>
        <dbReference type="ARBA" id="ARBA00023002"/>
    </source>
</evidence>
<keyword evidence="10" id="KW-1185">Reference proteome</keyword>
<dbReference type="AlphaFoldDB" id="A0A9W6CIL4"/>
<reference evidence="7" key="1">
    <citation type="submission" date="2022-12" db="EMBL/GenBank/DDBJ databases">
        <title>Reference genome sequencing for broad-spectrum identification of bacterial and archaeal isolates by mass spectrometry.</title>
        <authorList>
            <person name="Sekiguchi Y."/>
            <person name="Tourlousse D.M."/>
        </authorList>
    </citation>
    <scope>NUCLEOTIDE SEQUENCE</scope>
    <source>
        <strain evidence="7">301</strain>
    </source>
</reference>
<evidence type="ECO:0000313" key="8">
    <source>
        <dbReference type="EMBL" id="MDR6332794.1"/>
    </source>
</evidence>
<dbReference type="Proteomes" id="UP001245370">
    <property type="component" value="Unassembled WGS sequence"/>
</dbReference>
<keyword evidence="3" id="KW-0520">NAD</keyword>
<sequence>MNENSPHPKSSIPNPFRVAILDDYQGVAARFWPQGAIPGVETVAFSDHVATSEDLVRRLRGFHAVMRIRERTAFPADVINALPELKVILATGMRNARSIDLAAADARGIFVCATDALHQTTVEVTWALIFSLTRRMPQETASLRAGGWQIGLGRNLAGLTLGIVGLGNMGIPVSRIGQILGMKVVAWSPNLTPERTAPHGVECVSKSDLFRMSDVITIHMPLTDATLGLVGDAELAAMKRDAVIINTARPQIVNEEALVRALLERRIGGAGLDVFEIEPLPKDHPFRTLTNVVATPHIGFVTEANYEIFYGQTIENLRAWLAGAPINQITAARPFLPDSQVARQMFAAGHV</sequence>
<evidence type="ECO:0000313" key="7">
    <source>
        <dbReference type="EMBL" id="GLI21070.1"/>
    </source>
</evidence>
<reference evidence="8 10" key="2">
    <citation type="submission" date="2023-07" db="EMBL/GenBank/DDBJ databases">
        <title>Genomic Encyclopedia of Type Strains, Phase IV (KMG-IV): sequencing the most valuable type-strain genomes for metagenomic binning, comparative biology and taxonomic classification.</title>
        <authorList>
            <person name="Goeker M."/>
        </authorList>
    </citation>
    <scope>NUCLEOTIDE SEQUENCE [LARGE SCALE GENOMIC DNA]</scope>
    <source>
        <strain evidence="8 10">DSM 338</strain>
    </source>
</reference>
<dbReference type="CDD" id="cd12169">
    <property type="entry name" value="PGDH_like_1"/>
    <property type="match status" value="1"/>
</dbReference>
<dbReference type="InterPro" id="IPR050857">
    <property type="entry name" value="D-2-hydroxyacid_DH"/>
</dbReference>
<dbReference type="SUPFAM" id="SSF52283">
    <property type="entry name" value="Formate/glycerate dehydrogenase catalytic domain-like"/>
    <property type="match status" value="1"/>
</dbReference>
<dbReference type="GO" id="GO:0051287">
    <property type="term" value="F:NAD binding"/>
    <property type="evidence" value="ECO:0007669"/>
    <property type="project" value="InterPro"/>
</dbReference>
<dbReference type="PROSITE" id="PS00671">
    <property type="entry name" value="D_2_HYDROXYACID_DH_3"/>
    <property type="match status" value="1"/>
</dbReference>
<name>A0A9W6CIL4_XANFL</name>
<dbReference type="InterPro" id="IPR036291">
    <property type="entry name" value="NAD(P)-bd_dom_sf"/>
</dbReference>
<dbReference type="Pfam" id="PF00389">
    <property type="entry name" value="2-Hacid_dh"/>
    <property type="match status" value="1"/>
</dbReference>
<evidence type="ECO:0000256" key="3">
    <source>
        <dbReference type="ARBA" id="ARBA00023027"/>
    </source>
</evidence>
<evidence type="ECO:0000313" key="10">
    <source>
        <dbReference type="Proteomes" id="UP001245370"/>
    </source>
</evidence>
<dbReference type="EMBL" id="BSDO01000001">
    <property type="protein sequence ID" value="GLI21070.1"/>
    <property type="molecule type" value="Genomic_DNA"/>
</dbReference>
<dbReference type="InterPro" id="IPR006139">
    <property type="entry name" value="D-isomer_2_OHA_DH_cat_dom"/>
</dbReference>
<dbReference type="InterPro" id="IPR006140">
    <property type="entry name" value="D-isomer_DH_NAD-bd"/>
</dbReference>
<comment type="similarity">
    <text evidence="1 4">Belongs to the D-isomer specific 2-hydroxyacid dehydrogenase family.</text>
</comment>
<evidence type="ECO:0000313" key="9">
    <source>
        <dbReference type="Proteomes" id="UP001144397"/>
    </source>
</evidence>
<feature type="domain" description="D-isomer specific 2-hydroxyacid dehydrogenase catalytic" evidence="5">
    <location>
        <begin position="39"/>
        <end position="326"/>
    </location>
</feature>
<dbReference type="InterPro" id="IPR029753">
    <property type="entry name" value="D-isomer_DH_CS"/>
</dbReference>
<gene>
    <name evidence="8" type="ORF">GGQ86_001258</name>
    <name evidence="7" type="ORF">XFLAVUS301_07440</name>
</gene>
<evidence type="ECO:0000259" key="6">
    <source>
        <dbReference type="Pfam" id="PF02826"/>
    </source>
</evidence>
<dbReference type="EMBL" id="JAVDPY010000002">
    <property type="protein sequence ID" value="MDR6332794.1"/>
    <property type="molecule type" value="Genomic_DNA"/>
</dbReference>
<dbReference type="Gene3D" id="3.40.50.720">
    <property type="entry name" value="NAD(P)-binding Rossmann-like Domain"/>
    <property type="match status" value="2"/>
</dbReference>
<comment type="caution">
    <text evidence="7">The sequence shown here is derived from an EMBL/GenBank/DDBJ whole genome shotgun (WGS) entry which is preliminary data.</text>
</comment>
<keyword evidence="2 4" id="KW-0560">Oxidoreductase</keyword>
<dbReference type="SUPFAM" id="SSF51735">
    <property type="entry name" value="NAD(P)-binding Rossmann-fold domains"/>
    <property type="match status" value="1"/>
</dbReference>
<evidence type="ECO:0000259" key="5">
    <source>
        <dbReference type="Pfam" id="PF00389"/>
    </source>
</evidence>
<dbReference type="PROSITE" id="PS00670">
    <property type="entry name" value="D_2_HYDROXYACID_DH_2"/>
    <property type="match status" value="1"/>
</dbReference>
<dbReference type="PANTHER" id="PTHR42789">
    <property type="entry name" value="D-ISOMER SPECIFIC 2-HYDROXYACID DEHYDROGENASE FAMILY PROTEIN (AFU_ORTHOLOGUE AFUA_6G10090)"/>
    <property type="match status" value="1"/>
</dbReference>
<dbReference type="Pfam" id="PF02826">
    <property type="entry name" value="2-Hacid_dh_C"/>
    <property type="match status" value="1"/>
</dbReference>
<evidence type="ECO:0000256" key="4">
    <source>
        <dbReference type="RuleBase" id="RU003719"/>
    </source>
</evidence>
<dbReference type="GO" id="GO:0016616">
    <property type="term" value="F:oxidoreductase activity, acting on the CH-OH group of donors, NAD or NADP as acceptor"/>
    <property type="evidence" value="ECO:0007669"/>
    <property type="project" value="InterPro"/>
</dbReference>